<dbReference type="GO" id="GO:0005730">
    <property type="term" value="C:nucleolus"/>
    <property type="evidence" value="ECO:0007669"/>
    <property type="project" value="UniProtKB-SubCell"/>
</dbReference>
<dbReference type="InterPro" id="IPR016082">
    <property type="entry name" value="Ribosomal_uL30_ferredoxin-like"/>
</dbReference>
<feature type="domain" description="Large ribosomal subunit protein uL30 N-terminal eukaryotes" evidence="10">
    <location>
        <begin position="16"/>
        <end position="85"/>
    </location>
</feature>
<dbReference type="HOGENOM" id="CLU_055156_0_0_1"/>
<dbReference type="InterPro" id="IPR035808">
    <property type="entry name" value="Ribosomal_uL30_euk_arc"/>
</dbReference>
<dbReference type="GO" id="GO:0030684">
    <property type="term" value="C:preribosome"/>
    <property type="evidence" value="ECO:0007669"/>
    <property type="project" value="EnsemblFungi"/>
</dbReference>
<dbReference type="InterPro" id="IPR039699">
    <property type="entry name" value="Ribosomal_uL30"/>
</dbReference>
<comment type="similarity">
    <text evidence="4">Belongs to the universal ribosomal protein uL30 family.</text>
</comment>
<dbReference type="NCBIfam" id="TIGR01310">
    <property type="entry name" value="uL30_euk"/>
    <property type="match status" value="1"/>
</dbReference>
<evidence type="ECO:0000256" key="5">
    <source>
        <dbReference type="ARBA" id="ARBA00022490"/>
    </source>
</evidence>
<evidence type="ECO:0000256" key="1">
    <source>
        <dbReference type="ARBA" id="ARBA00004021"/>
    </source>
</evidence>
<protein>
    <submittedName>
        <fullName evidence="11">60S ribosomal protein L7</fullName>
    </submittedName>
</protein>
<dbReference type="Pfam" id="PF08079">
    <property type="entry name" value="Ribosomal_L30_N"/>
    <property type="match status" value="1"/>
</dbReference>
<dbReference type="OrthoDB" id="28644at2759"/>
<evidence type="ECO:0000256" key="7">
    <source>
        <dbReference type="ARBA" id="ARBA00023242"/>
    </source>
</evidence>
<dbReference type="FunFam" id="3.30.1390.20:FF:000003">
    <property type="entry name" value="60S ribosomal protein L7"/>
    <property type="match status" value="1"/>
</dbReference>
<evidence type="ECO:0000256" key="8">
    <source>
        <dbReference type="ARBA" id="ARBA00023274"/>
    </source>
</evidence>
<evidence type="ECO:0000256" key="6">
    <source>
        <dbReference type="ARBA" id="ARBA00022980"/>
    </source>
</evidence>
<dbReference type="Gene3D" id="3.30.1390.20">
    <property type="entry name" value="Ribosomal protein L30, ferredoxin-like fold domain"/>
    <property type="match status" value="1"/>
</dbReference>
<dbReference type="GO" id="GO:0003723">
    <property type="term" value="F:RNA binding"/>
    <property type="evidence" value="ECO:0007669"/>
    <property type="project" value="InterPro"/>
</dbReference>
<comment type="subcellular location">
    <subcellularLocation>
        <location evidence="2">Cytoplasm</location>
    </subcellularLocation>
    <subcellularLocation>
        <location evidence="3">Nucleus</location>
        <location evidence="3">Nucleolus</location>
    </subcellularLocation>
</comment>
<dbReference type="GO" id="GO:0022625">
    <property type="term" value="C:cytosolic large ribosomal subunit"/>
    <property type="evidence" value="ECO:0007669"/>
    <property type="project" value="TreeGrafter"/>
</dbReference>
<dbReference type="GO" id="GO:0000463">
    <property type="term" value="P:maturation of LSU-rRNA from tricistronic rRNA transcript (SSU-rRNA, 5.8S rRNA, LSU-rRNA)"/>
    <property type="evidence" value="ECO:0007669"/>
    <property type="project" value="TreeGrafter"/>
</dbReference>
<dbReference type="InterPro" id="IPR005998">
    <property type="entry name" value="Ribosomal_uL30_euk"/>
</dbReference>
<dbReference type="InterPro" id="IPR012988">
    <property type="entry name" value="Ribosomal_uL30_N_euk"/>
</dbReference>
<keyword evidence="5" id="KW-0963">Cytoplasm</keyword>
<dbReference type="eggNOG" id="KOG3184">
    <property type="taxonomic scope" value="Eukaryota"/>
</dbReference>
<dbReference type="AlphaFoldDB" id="S9PUX8"/>
<dbReference type="Proteomes" id="UP000016088">
    <property type="component" value="Unassembled WGS sequence"/>
</dbReference>
<dbReference type="PANTHER" id="PTHR11524">
    <property type="entry name" value="60S RIBOSOMAL PROTEIN L7"/>
    <property type="match status" value="1"/>
</dbReference>
<evidence type="ECO:0000259" key="9">
    <source>
        <dbReference type="Pfam" id="PF00327"/>
    </source>
</evidence>
<accession>S9PUX8</accession>
<reference evidence="11 12" key="1">
    <citation type="journal article" date="2011" name="Science">
        <title>Comparative functional genomics of the fission yeasts.</title>
        <authorList>
            <person name="Rhind N."/>
            <person name="Chen Z."/>
            <person name="Yassour M."/>
            <person name="Thompson D.A."/>
            <person name="Haas B.J."/>
            <person name="Habib N."/>
            <person name="Wapinski I."/>
            <person name="Roy S."/>
            <person name="Lin M.F."/>
            <person name="Heiman D.I."/>
            <person name="Young S.K."/>
            <person name="Furuya K."/>
            <person name="Guo Y."/>
            <person name="Pidoux A."/>
            <person name="Chen H.M."/>
            <person name="Robbertse B."/>
            <person name="Goldberg J.M."/>
            <person name="Aoki K."/>
            <person name="Bayne E.H."/>
            <person name="Berlin A.M."/>
            <person name="Desjardins C.A."/>
            <person name="Dobbs E."/>
            <person name="Dukaj L."/>
            <person name="Fan L."/>
            <person name="FitzGerald M.G."/>
            <person name="French C."/>
            <person name="Gujja S."/>
            <person name="Hansen K."/>
            <person name="Keifenheim D."/>
            <person name="Levin J.Z."/>
            <person name="Mosher R.A."/>
            <person name="Mueller C.A."/>
            <person name="Pfiffner J."/>
            <person name="Priest M."/>
            <person name="Russ C."/>
            <person name="Smialowska A."/>
            <person name="Swoboda P."/>
            <person name="Sykes S.M."/>
            <person name="Vaughn M."/>
            <person name="Vengrova S."/>
            <person name="Yoder R."/>
            <person name="Zeng Q."/>
            <person name="Allshire R."/>
            <person name="Baulcombe D."/>
            <person name="Birren B.W."/>
            <person name="Brown W."/>
            <person name="Ekwall K."/>
            <person name="Kellis M."/>
            <person name="Leatherwood J."/>
            <person name="Levin H."/>
            <person name="Margalit H."/>
            <person name="Martienssen R."/>
            <person name="Nieduszynski C.A."/>
            <person name="Spatafora J.W."/>
            <person name="Friedman N."/>
            <person name="Dalgaard J.Z."/>
            <person name="Baumann P."/>
            <person name="Niki H."/>
            <person name="Regev A."/>
            <person name="Nusbaum C."/>
        </authorList>
    </citation>
    <scope>NUCLEOTIDE SEQUENCE [LARGE SCALE GENOMIC DNA]</scope>
    <source>
        <strain evidence="12">yFS286</strain>
    </source>
</reference>
<dbReference type="InterPro" id="IPR036919">
    <property type="entry name" value="Ribo_uL30_ferredoxin-like_sf"/>
</dbReference>
<proteinExistence type="inferred from homology"/>
<dbReference type="Gene3D" id="1.10.15.30">
    <property type="match status" value="1"/>
</dbReference>
<keyword evidence="6 11" id="KW-0689">Ribosomal protein</keyword>
<keyword evidence="7" id="KW-0539">Nucleus</keyword>
<dbReference type="GeneID" id="25030522"/>
<name>S9PUX8_SCHOY</name>
<dbReference type="FunFam" id="1.10.15.30:FF:000001">
    <property type="entry name" value="60S ribosomal protein L7"/>
    <property type="match status" value="1"/>
</dbReference>
<evidence type="ECO:0000259" key="10">
    <source>
        <dbReference type="Pfam" id="PF08079"/>
    </source>
</evidence>
<dbReference type="CDD" id="cd01657">
    <property type="entry name" value="Ribosomal_L7_archeal_euk"/>
    <property type="match status" value="1"/>
</dbReference>
<evidence type="ECO:0000313" key="11">
    <source>
        <dbReference type="EMBL" id="EPX71323.1"/>
    </source>
</evidence>
<dbReference type="OMA" id="NPNGHKK"/>
<feature type="domain" description="Large ribosomal subunit protein uL30-like ferredoxin-like fold" evidence="9">
    <location>
        <begin position="91"/>
        <end position="141"/>
    </location>
</feature>
<gene>
    <name evidence="11" type="ORF">SOCG_01542</name>
</gene>
<sequence>MAEEAPVIQQNNVLEPEVILKKRKVNERTRLERVEAALEKKKALSKKKNIIFKRAESFVKNYRDGERERLRLKRVAKKTGAALVDEESKLLFCIRVAGVRNVPPKARKVLQLLRLTSINNGVFIRNNKSTANMLKLVEPYVTYGVPSLKSVRELIYKRGFGKIKGQRVALSDNALVEEALGKLDVISIEDIIHEIYNVGPHFKEVSSFLWPFKLTSIKRSLIEKKAKHYNEGGRTGFCGEDINNFIKEQA</sequence>
<dbReference type="RefSeq" id="XP_013019949.1">
    <property type="nucleotide sequence ID" value="XM_013164495.1"/>
</dbReference>
<evidence type="ECO:0000313" key="12">
    <source>
        <dbReference type="Proteomes" id="UP000016088"/>
    </source>
</evidence>
<dbReference type="SUPFAM" id="SSF55129">
    <property type="entry name" value="Ribosomal protein L30p/L7e"/>
    <property type="match status" value="1"/>
</dbReference>
<evidence type="ECO:0000256" key="3">
    <source>
        <dbReference type="ARBA" id="ARBA00004604"/>
    </source>
</evidence>
<keyword evidence="12" id="KW-1185">Reference proteome</keyword>
<dbReference type="GO" id="GO:0003735">
    <property type="term" value="F:structural constituent of ribosome"/>
    <property type="evidence" value="ECO:0007669"/>
    <property type="project" value="TreeGrafter"/>
</dbReference>
<dbReference type="VEuPathDB" id="FungiDB:SOCG_01542"/>
<comment type="function">
    <text evidence="1">Component of the ribosome, a large ribonucleoprotein complex responsible for the synthesis of proteins in the cell. The small ribosomal subunit (SSU) binds messenger RNAs (mRNAs) and translates the encoded message by selecting cognate aminoacyl-transfer RNA (tRNA) molecules. The large subunit (LSU) contains the ribosomal catalytic site termed the peptidyl transferase center (PTC), which catalyzes the formation of peptide bonds, thereby polymerizing the amino acids delivered by tRNAs into a polypeptide chain. The nascent polypeptides leave the ribosome through a tunnel in the LSU and interact with protein factors that function in enzymatic processing, targeting, and the membrane insertion of nascent chains at the exit of the ribosomal tunnel.</text>
</comment>
<organism evidence="11 12">
    <name type="scientific">Schizosaccharomyces octosporus (strain yFS286)</name>
    <name type="common">Fission yeast</name>
    <name type="synonym">Octosporomyces octosporus</name>
    <dbReference type="NCBI Taxonomy" id="483514"/>
    <lineage>
        <taxon>Eukaryota</taxon>
        <taxon>Fungi</taxon>
        <taxon>Dikarya</taxon>
        <taxon>Ascomycota</taxon>
        <taxon>Taphrinomycotina</taxon>
        <taxon>Schizosaccharomycetes</taxon>
        <taxon>Schizosaccharomycetales</taxon>
        <taxon>Schizosaccharomycetaceae</taxon>
        <taxon>Schizosaccharomyces</taxon>
    </lineage>
</organism>
<evidence type="ECO:0000256" key="2">
    <source>
        <dbReference type="ARBA" id="ARBA00004496"/>
    </source>
</evidence>
<dbReference type="Pfam" id="PF00327">
    <property type="entry name" value="Ribosomal_L30"/>
    <property type="match status" value="1"/>
</dbReference>
<dbReference type="EMBL" id="KE503208">
    <property type="protein sequence ID" value="EPX71323.1"/>
    <property type="molecule type" value="Genomic_DNA"/>
</dbReference>
<dbReference type="PANTHER" id="PTHR11524:SF54">
    <property type="entry name" value="LARGE RIBOSOMAL SUBUNIT PROTEIN UL30A"/>
    <property type="match status" value="1"/>
</dbReference>
<keyword evidence="8" id="KW-0687">Ribonucleoprotein</keyword>
<evidence type="ECO:0000256" key="4">
    <source>
        <dbReference type="ARBA" id="ARBA00007594"/>
    </source>
</evidence>